<name>A0A127FCX3_STEDE</name>
<dbReference type="KEGG" id="sdf:ACG33_10080"/>
<feature type="active site" description="Proton donor" evidence="5">
    <location>
        <position position="132"/>
    </location>
</feature>
<gene>
    <name evidence="7" type="ORF">ACG33_10080</name>
</gene>
<comment type="catalytic activity">
    <reaction evidence="1 6">
        <text>dTDP-4-dehydro-6-deoxy-alpha-D-glucose = dTDP-4-dehydro-beta-L-rhamnose</text>
        <dbReference type="Rhea" id="RHEA:16969"/>
        <dbReference type="ChEBI" id="CHEBI:57649"/>
        <dbReference type="ChEBI" id="CHEBI:62830"/>
        <dbReference type="EC" id="5.1.3.13"/>
    </reaction>
</comment>
<comment type="similarity">
    <text evidence="6">Belongs to the dTDP-4-dehydrorhamnose 3,5-epimerase family.</text>
</comment>
<dbReference type="Pfam" id="PF00908">
    <property type="entry name" value="dTDP_sugar_isom"/>
    <property type="match status" value="1"/>
</dbReference>
<dbReference type="Proteomes" id="UP000070250">
    <property type="component" value="Chromosome"/>
</dbReference>
<dbReference type="NCBIfam" id="TIGR01221">
    <property type="entry name" value="rmlC"/>
    <property type="match status" value="1"/>
</dbReference>
<dbReference type="CDD" id="cd00438">
    <property type="entry name" value="cupin_RmlC"/>
    <property type="match status" value="1"/>
</dbReference>
<accession>A0A127FCX3</accession>
<dbReference type="GO" id="GO:0008830">
    <property type="term" value="F:dTDP-4-dehydrorhamnose 3,5-epimerase activity"/>
    <property type="evidence" value="ECO:0007669"/>
    <property type="project" value="UniProtKB-UniRule"/>
</dbReference>
<dbReference type="UniPathway" id="UPA00124"/>
<evidence type="ECO:0000313" key="7">
    <source>
        <dbReference type="EMBL" id="AMN47438.1"/>
    </source>
</evidence>
<proteinExistence type="inferred from homology"/>
<keyword evidence="8" id="KW-1185">Reference proteome</keyword>
<sequence>MQFEPLTIAGAMRVRIEPHTDHRGFFARTFCTAEFARAGLPTEALQASISYNAKLGTVRGMHFQWPPSHEGKLVRCLRGKLFDVLIDLRPDSATYLQHQGLLLDQDNRAAVFIPAGVAHGFQTLTDHTEVLYQMTDVHAPDLAGGVRWNDPMFGIPWPLGQPIIAERDAGYPDFDRARFETELRHRKGIAVTTGRDA</sequence>
<evidence type="ECO:0000256" key="6">
    <source>
        <dbReference type="RuleBase" id="RU364069"/>
    </source>
</evidence>
<dbReference type="InterPro" id="IPR014710">
    <property type="entry name" value="RmlC-like_jellyroll"/>
</dbReference>
<evidence type="ECO:0000256" key="1">
    <source>
        <dbReference type="ARBA" id="ARBA00001298"/>
    </source>
</evidence>
<keyword evidence="6 7" id="KW-0413">Isomerase</keyword>
<dbReference type="Gene3D" id="2.60.120.10">
    <property type="entry name" value="Jelly Rolls"/>
    <property type="match status" value="1"/>
</dbReference>
<comment type="pathway">
    <text evidence="6">Carbohydrate biosynthesis; dTDP-L-rhamnose biosynthesis.</text>
</comment>
<comment type="function">
    <text evidence="2 6">Catalyzes the epimerization of the C3' and C5'positions of dTDP-6-deoxy-D-xylo-4-hexulose, forming dTDP-6-deoxy-L-lyxo-4-hexulose.</text>
</comment>
<dbReference type="PATRIC" id="fig|465721.4.peg.2140"/>
<dbReference type="InterPro" id="IPR011051">
    <property type="entry name" value="RmlC_Cupin_sf"/>
</dbReference>
<comment type="subunit">
    <text evidence="6">Homodimer.</text>
</comment>
<organism evidence="7 8">
    <name type="scientific">Steroidobacter denitrificans</name>
    <dbReference type="NCBI Taxonomy" id="465721"/>
    <lineage>
        <taxon>Bacteria</taxon>
        <taxon>Pseudomonadati</taxon>
        <taxon>Pseudomonadota</taxon>
        <taxon>Gammaproteobacteria</taxon>
        <taxon>Steroidobacterales</taxon>
        <taxon>Steroidobacteraceae</taxon>
        <taxon>Steroidobacter</taxon>
    </lineage>
</organism>
<dbReference type="EC" id="5.1.3.13" evidence="3 6"/>
<dbReference type="InterPro" id="IPR000888">
    <property type="entry name" value="RmlC-like"/>
</dbReference>
<dbReference type="PANTHER" id="PTHR21047">
    <property type="entry name" value="DTDP-6-DEOXY-D-GLUCOSE-3,5 EPIMERASE"/>
    <property type="match status" value="1"/>
</dbReference>
<evidence type="ECO:0000256" key="2">
    <source>
        <dbReference type="ARBA" id="ARBA00001997"/>
    </source>
</evidence>
<dbReference type="GO" id="GO:0000271">
    <property type="term" value="P:polysaccharide biosynthetic process"/>
    <property type="evidence" value="ECO:0007669"/>
    <property type="project" value="TreeGrafter"/>
</dbReference>
<dbReference type="AlphaFoldDB" id="A0A127FCX3"/>
<evidence type="ECO:0000256" key="4">
    <source>
        <dbReference type="ARBA" id="ARBA00019595"/>
    </source>
</evidence>
<feature type="active site" description="Proton acceptor" evidence="5">
    <location>
        <position position="62"/>
    </location>
</feature>
<dbReference type="GO" id="GO:0019305">
    <property type="term" value="P:dTDP-rhamnose biosynthetic process"/>
    <property type="evidence" value="ECO:0007669"/>
    <property type="project" value="UniProtKB-UniRule"/>
</dbReference>
<dbReference type="OrthoDB" id="9800680at2"/>
<dbReference type="PANTHER" id="PTHR21047:SF2">
    <property type="entry name" value="THYMIDINE DIPHOSPHO-4-KETO-RHAMNOSE 3,5-EPIMERASE"/>
    <property type="match status" value="1"/>
</dbReference>
<evidence type="ECO:0000256" key="5">
    <source>
        <dbReference type="PIRSR" id="PIRSR600888-1"/>
    </source>
</evidence>
<dbReference type="SUPFAM" id="SSF51182">
    <property type="entry name" value="RmlC-like cupins"/>
    <property type="match status" value="1"/>
</dbReference>
<dbReference type="GO" id="GO:0005829">
    <property type="term" value="C:cytosol"/>
    <property type="evidence" value="ECO:0007669"/>
    <property type="project" value="TreeGrafter"/>
</dbReference>
<protein>
    <recommendedName>
        <fullName evidence="4 6">dTDP-4-dehydrorhamnose 3,5-epimerase</fullName>
        <ecNumber evidence="3 6">5.1.3.13</ecNumber>
    </recommendedName>
    <alternativeName>
        <fullName evidence="6">Thymidine diphospho-4-keto-rhamnose 3,5-epimerase</fullName>
    </alternativeName>
</protein>
<reference evidence="7 8" key="1">
    <citation type="submission" date="2015-06" db="EMBL/GenBank/DDBJ databases">
        <title>A Comprehensive Approach to Explore the Metabolic and Phylogenetic Diversity of Bacterial Steroid Degradation in the Environment: Testosterone as an Example.</title>
        <authorList>
            <person name="Yang F.-C."/>
            <person name="Chen Y.-L."/>
            <person name="Yu C.-P."/>
            <person name="Tang S.-L."/>
            <person name="Wang P.-H."/>
            <person name="Ismail W."/>
            <person name="Wang C.-H."/>
            <person name="Yang C.-Y."/>
            <person name="Chiang Y.-R."/>
        </authorList>
    </citation>
    <scope>NUCLEOTIDE SEQUENCE [LARGE SCALE GENOMIC DNA]</scope>
    <source>
        <strain evidence="7 8">DSM 18526</strain>
    </source>
</reference>
<evidence type="ECO:0000256" key="3">
    <source>
        <dbReference type="ARBA" id="ARBA00012098"/>
    </source>
</evidence>
<dbReference type="STRING" id="465721.ACG33_10080"/>
<dbReference type="EMBL" id="CP011971">
    <property type="protein sequence ID" value="AMN47438.1"/>
    <property type="molecule type" value="Genomic_DNA"/>
</dbReference>
<evidence type="ECO:0000313" key="8">
    <source>
        <dbReference type="Proteomes" id="UP000070250"/>
    </source>
</evidence>
<dbReference type="RefSeq" id="WP_083536700.1">
    <property type="nucleotide sequence ID" value="NZ_CP011971.1"/>
</dbReference>